<protein>
    <submittedName>
        <fullName evidence="2">ABC-2 type transport system permease protein</fullName>
    </submittedName>
</protein>
<keyword evidence="1" id="KW-0472">Membrane</keyword>
<accession>A0A4R6RIG1</accession>
<evidence type="ECO:0000313" key="3">
    <source>
        <dbReference type="Proteomes" id="UP000294547"/>
    </source>
</evidence>
<dbReference type="EMBL" id="SNXY01000006">
    <property type="protein sequence ID" value="TDP86299.1"/>
    <property type="molecule type" value="Genomic_DNA"/>
</dbReference>
<proteinExistence type="predicted"/>
<dbReference type="RefSeq" id="WP_126537469.1">
    <property type="nucleotide sequence ID" value="NZ_BSPM01000008.1"/>
</dbReference>
<feature type="transmembrane region" description="Helical" evidence="1">
    <location>
        <begin position="425"/>
        <end position="445"/>
    </location>
</feature>
<dbReference type="Proteomes" id="UP000294547">
    <property type="component" value="Unassembled WGS sequence"/>
</dbReference>
<feature type="transmembrane region" description="Helical" evidence="1">
    <location>
        <begin position="152"/>
        <end position="177"/>
    </location>
</feature>
<feature type="transmembrane region" description="Helical" evidence="1">
    <location>
        <begin position="248"/>
        <end position="270"/>
    </location>
</feature>
<reference evidence="2 3" key="1">
    <citation type="submission" date="2019-03" db="EMBL/GenBank/DDBJ databases">
        <title>Genomic Encyclopedia of Type Strains, Phase IV (KMG-IV): sequencing the most valuable type-strain genomes for metagenomic binning, comparative biology and taxonomic classification.</title>
        <authorList>
            <person name="Goeker M."/>
        </authorList>
    </citation>
    <scope>NUCLEOTIDE SEQUENCE [LARGE SCALE GENOMIC DNA]</scope>
    <source>
        <strain evidence="2 3">DSM 102969</strain>
    </source>
</reference>
<feature type="transmembrane region" description="Helical" evidence="1">
    <location>
        <begin position="36"/>
        <end position="56"/>
    </location>
</feature>
<evidence type="ECO:0000256" key="1">
    <source>
        <dbReference type="SAM" id="Phobius"/>
    </source>
</evidence>
<gene>
    <name evidence="2" type="ORF">EDD54_0169</name>
</gene>
<organism evidence="2 3">
    <name type="scientific">Oharaeibacter diazotrophicus</name>
    <dbReference type="NCBI Taxonomy" id="1920512"/>
    <lineage>
        <taxon>Bacteria</taxon>
        <taxon>Pseudomonadati</taxon>
        <taxon>Pseudomonadota</taxon>
        <taxon>Alphaproteobacteria</taxon>
        <taxon>Hyphomicrobiales</taxon>
        <taxon>Pleomorphomonadaceae</taxon>
        <taxon>Oharaeibacter</taxon>
    </lineage>
</organism>
<dbReference type="AlphaFoldDB" id="A0A4R6RIG1"/>
<dbReference type="OrthoDB" id="7339241at2"/>
<evidence type="ECO:0000313" key="2">
    <source>
        <dbReference type="EMBL" id="TDP86299.1"/>
    </source>
</evidence>
<keyword evidence="3" id="KW-1185">Reference proteome</keyword>
<comment type="caution">
    <text evidence="2">The sequence shown here is derived from an EMBL/GenBank/DDBJ whole genome shotgun (WGS) entry which is preliminary data.</text>
</comment>
<keyword evidence="1" id="KW-0812">Transmembrane</keyword>
<feature type="transmembrane region" description="Helical" evidence="1">
    <location>
        <begin position="400"/>
        <end position="419"/>
    </location>
</feature>
<feature type="transmembrane region" description="Helical" evidence="1">
    <location>
        <begin position="76"/>
        <end position="98"/>
    </location>
</feature>
<sequence length="511" mass="52992">MSAGSTLVRFARHEARLAWRDWLGMMSGNRTGRERAAILGVALFMLALHVMAYGMVGDFARFADNLDTHDRLVVTGAAFFTFALMLAQALESVTRVVYGRADLDLIASSPAPLPTVFALRAGIAAISTTTMTVIIVGPFVDALALRGGARWLSAYGVVAAMGLAAATVAIAITLALLRFVGPRRTRTAAQIAAAIIGAGFVIGAQAIGIFAYGEMGRFSMFRSPALLEAVPGPDSLLWWPARAAMGDVAALAGALVGAVAVFALAVAVAAPRFARYAVVVAGTQVDGVPTGRAAARRPLKARSAAGYLRAKELRLLGRDPWLISQTLMQVLYLIPPALMLWKGFGSDEDAPVMLAPMVAMAAGQLAGGLAWLAVSGEDAPDLVATAPIGFAAAIRAKIEAVMMAVAVPVAPLLLGFALVDPWVAAVAAAGVALSAASATAIQFLFRKAAKRSHFRRRQTASRVATFAEAFSSISWAGATGLAAASSWYAVAPAGFAAAVLALAWAVSPRHP</sequence>
<feature type="transmembrane region" description="Helical" evidence="1">
    <location>
        <begin position="118"/>
        <end position="140"/>
    </location>
</feature>
<feature type="transmembrane region" description="Helical" evidence="1">
    <location>
        <begin position="189"/>
        <end position="212"/>
    </location>
</feature>
<feature type="transmembrane region" description="Helical" evidence="1">
    <location>
        <begin position="489"/>
        <end position="506"/>
    </location>
</feature>
<name>A0A4R6RIG1_9HYPH</name>
<keyword evidence="1" id="KW-1133">Transmembrane helix</keyword>